<accession>A0A9P8C1A6</accession>
<name>A0A9P8C1A6_9HELO</name>
<feature type="compositionally biased region" description="Basic and acidic residues" evidence="1">
    <location>
        <begin position="48"/>
        <end position="57"/>
    </location>
</feature>
<organism evidence="2 3">
    <name type="scientific">Amylocarpus encephaloides</name>
    <dbReference type="NCBI Taxonomy" id="45428"/>
    <lineage>
        <taxon>Eukaryota</taxon>
        <taxon>Fungi</taxon>
        <taxon>Dikarya</taxon>
        <taxon>Ascomycota</taxon>
        <taxon>Pezizomycotina</taxon>
        <taxon>Leotiomycetes</taxon>
        <taxon>Helotiales</taxon>
        <taxon>Helotiales incertae sedis</taxon>
        <taxon>Amylocarpus</taxon>
    </lineage>
</organism>
<dbReference type="AlphaFoldDB" id="A0A9P8C1A6"/>
<proteinExistence type="predicted"/>
<feature type="compositionally biased region" description="Polar residues" evidence="1">
    <location>
        <begin position="240"/>
        <end position="253"/>
    </location>
</feature>
<dbReference type="EMBL" id="MU251736">
    <property type="protein sequence ID" value="KAG9229737.1"/>
    <property type="molecule type" value="Genomic_DNA"/>
</dbReference>
<feature type="region of interest" description="Disordered" evidence="1">
    <location>
        <begin position="1"/>
        <end position="109"/>
    </location>
</feature>
<feature type="compositionally biased region" description="Acidic residues" evidence="1">
    <location>
        <begin position="226"/>
        <end position="239"/>
    </location>
</feature>
<feature type="compositionally biased region" description="Acidic residues" evidence="1">
    <location>
        <begin position="83"/>
        <end position="92"/>
    </location>
</feature>
<dbReference type="OrthoDB" id="5423493at2759"/>
<feature type="region of interest" description="Disordered" evidence="1">
    <location>
        <begin position="205"/>
        <end position="356"/>
    </location>
</feature>
<protein>
    <submittedName>
        <fullName evidence="2">Uncharacterized protein</fullName>
    </submittedName>
</protein>
<feature type="region of interest" description="Disordered" evidence="1">
    <location>
        <begin position="121"/>
        <end position="151"/>
    </location>
</feature>
<evidence type="ECO:0000313" key="2">
    <source>
        <dbReference type="EMBL" id="KAG9229737.1"/>
    </source>
</evidence>
<feature type="compositionally biased region" description="Acidic residues" evidence="1">
    <location>
        <begin position="254"/>
        <end position="269"/>
    </location>
</feature>
<evidence type="ECO:0000256" key="1">
    <source>
        <dbReference type="SAM" id="MobiDB-lite"/>
    </source>
</evidence>
<reference evidence="2" key="1">
    <citation type="journal article" date="2021" name="IMA Fungus">
        <title>Genomic characterization of three marine fungi, including Emericellopsis atlantica sp. nov. with signatures of a generalist lifestyle and marine biomass degradation.</title>
        <authorList>
            <person name="Hagestad O.C."/>
            <person name="Hou L."/>
            <person name="Andersen J.H."/>
            <person name="Hansen E.H."/>
            <person name="Altermark B."/>
            <person name="Li C."/>
            <person name="Kuhnert E."/>
            <person name="Cox R.J."/>
            <person name="Crous P.W."/>
            <person name="Spatafora J.W."/>
            <person name="Lail K."/>
            <person name="Amirebrahimi M."/>
            <person name="Lipzen A."/>
            <person name="Pangilinan J."/>
            <person name="Andreopoulos W."/>
            <person name="Hayes R.D."/>
            <person name="Ng V."/>
            <person name="Grigoriev I.V."/>
            <person name="Jackson S.A."/>
            <person name="Sutton T.D.S."/>
            <person name="Dobson A.D.W."/>
            <person name="Rama T."/>
        </authorList>
    </citation>
    <scope>NUCLEOTIDE SEQUENCE</scope>
    <source>
        <strain evidence="2">TRa018bII</strain>
    </source>
</reference>
<dbReference type="Proteomes" id="UP000824998">
    <property type="component" value="Unassembled WGS sequence"/>
</dbReference>
<evidence type="ECO:0000313" key="3">
    <source>
        <dbReference type="Proteomes" id="UP000824998"/>
    </source>
</evidence>
<keyword evidence="3" id="KW-1185">Reference proteome</keyword>
<comment type="caution">
    <text evidence="2">The sequence shown here is derived from an EMBL/GenBank/DDBJ whole genome shotgun (WGS) entry which is preliminary data.</text>
</comment>
<gene>
    <name evidence="2" type="ORF">BJ875DRAFT_386737</name>
</gene>
<sequence>MPRPKRSKVAPSAPAPRVPKVPGDSITTNMESREPKSASSDIYDVSDPDERAVESARRIQPGHGRGRTDATLVSANSNHAIEEDISSDDASQDIEVGRRGRNTPGLRNSAIKLATLKRRSRQPSLLGRGLVPDRSSSVESDLAEDSGLTNFGKNNTNAIPFDEVPDKPRRPIVTGYRGTGLVRSSMGIGIERSTPALKLGNFKRRAREPSLLGTAQKPRLPRADYLDEDEEEFNPDDESTPLNLSKTKAMASSSEDEVDTSGLAPDDDELSHLDIRARRRQRTASRTPAPVRRGPKPKAKAPLTTKSAAKRTYGTHPNLASDKENEGGDGFNDGLGLSPNVGDESPEDSQELEARIGKELKKATRKFQEVDKWELDFEEATASSSSPKDTR</sequence>